<feature type="compositionally biased region" description="Polar residues" evidence="1">
    <location>
        <begin position="483"/>
        <end position="495"/>
    </location>
</feature>
<feature type="compositionally biased region" description="Low complexity" evidence="1">
    <location>
        <begin position="468"/>
        <end position="482"/>
    </location>
</feature>
<keyword evidence="2" id="KW-0812">Transmembrane</keyword>
<keyword evidence="2" id="KW-0472">Membrane</keyword>
<dbReference type="RefSeq" id="WP_189956061.1">
    <property type="nucleotide sequence ID" value="NZ_BMVG01000013.1"/>
</dbReference>
<sequence length="495" mass="51109">MGVPPQGDGAAGQRLDGQAQGPQRVPALTEDMLIRKGGTGRSGGLFRRKKPADPPVPPGSGPGGGNPGAGRDPGPLGRPSHQAAFTEPAAQERRGDDGPPVEHVTSKGGKGKKGQQSDGQSGNGWFYNPFAKQKPDSSSADRANVSSAQMWAGPRRGILVRRILGIFALLLLLFLFVKISGKASKSQVDSAVDARIKASAQNFPRGAAVMWAAPLVKMFANYDAAHADERSRALQPYAINGLDQQLGWNGQGKQTVIDMVMSDDVQVTNASSGVVRGTVQVQDGSWRCVAVPVYMVNRGGSTAFGLTATPVYVPCAGLTSPPKNTASAGKTNDSALASTLQSELLPPFLAAWVQSDAVNLKRYVLPGTVSFGLGGGYTGAGDGGRPSVDSVYVPVAGKGEDPDRRLVTFTTTLVSTDGKASQTSTYQVAIAKNSGQWYFASDPTPAVGSVGGDALPDVQPSQGTGGMYSQSPAPYPSATSSTGVQQPTPSGSTGQ</sequence>
<feature type="region of interest" description="Disordered" evidence="1">
    <location>
        <begin position="448"/>
        <end position="495"/>
    </location>
</feature>
<gene>
    <name evidence="3" type="ORF">GCM10010339_52130</name>
</gene>
<feature type="region of interest" description="Disordered" evidence="1">
    <location>
        <begin position="1"/>
        <end position="141"/>
    </location>
</feature>
<feature type="transmembrane region" description="Helical" evidence="2">
    <location>
        <begin position="159"/>
        <end position="177"/>
    </location>
</feature>
<keyword evidence="2" id="KW-1133">Transmembrane helix</keyword>
<reference evidence="3" key="2">
    <citation type="submission" date="2020-09" db="EMBL/GenBank/DDBJ databases">
        <authorList>
            <person name="Sun Q."/>
            <person name="Ohkuma M."/>
        </authorList>
    </citation>
    <scope>NUCLEOTIDE SEQUENCE</scope>
    <source>
        <strain evidence="3">JCM 4714</strain>
    </source>
</reference>
<accession>A0A918YLZ4</accession>
<evidence type="ECO:0000313" key="4">
    <source>
        <dbReference type="Proteomes" id="UP000655443"/>
    </source>
</evidence>
<comment type="caution">
    <text evidence="3">The sequence shown here is derived from an EMBL/GenBank/DDBJ whole genome shotgun (WGS) entry which is preliminary data.</text>
</comment>
<name>A0A918YLZ4_9ACTN</name>
<reference evidence="3" key="1">
    <citation type="journal article" date="2014" name="Int. J. Syst. Evol. Microbiol.">
        <title>Complete genome sequence of Corynebacterium casei LMG S-19264T (=DSM 44701T), isolated from a smear-ripened cheese.</title>
        <authorList>
            <consortium name="US DOE Joint Genome Institute (JGI-PGF)"/>
            <person name="Walter F."/>
            <person name="Albersmeier A."/>
            <person name="Kalinowski J."/>
            <person name="Ruckert C."/>
        </authorList>
    </citation>
    <scope>NUCLEOTIDE SEQUENCE</scope>
    <source>
        <strain evidence="3">JCM 4714</strain>
    </source>
</reference>
<evidence type="ECO:0000313" key="3">
    <source>
        <dbReference type="EMBL" id="GHE07357.1"/>
    </source>
</evidence>
<protein>
    <recommendedName>
        <fullName evidence="5">Conjugal transfer protein</fullName>
    </recommendedName>
</protein>
<proteinExistence type="predicted"/>
<dbReference type="EMBL" id="BMVG01000013">
    <property type="protein sequence ID" value="GHE07357.1"/>
    <property type="molecule type" value="Genomic_DNA"/>
</dbReference>
<evidence type="ECO:0000256" key="2">
    <source>
        <dbReference type="SAM" id="Phobius"/>
    </source>
</evidence>
<organism evidence="3 4">
    <name type="scientific">Streptomyces alanosinicus</name>
    <dbReference type="NCBI Taxonomy" id="68171"/>
    <lineage>
        <taxon>Bacteria</taxon>
        <taxon>Bacillati</taxon>
        <taxon>Actinomycetota</taxon>
        <taxon>Actinomycetes</taxon>
        <taxon>Kitasatosporales</taxon>
        <taxon>Streptomycetaceae</taxon>
        <taxon>Streptomyces</taxon>
    </lineage>
</organism>
<dbReference type="InterPro" id="IPR024735">
    <property type="entry name" value="TcpC"/>
</dbReference>
<keyword evidence="4" id="KW-1185">Reference proteome</keyword>
<dbReference type="AlphaFoldDB" id="A0A918YLZ4"/>
<feature type="compositionally biased region" description="Low complexity" evidence="1">
    <location>
        <begin position="114"/>
        <end position="124"/>
    </location>
</feature>
<evidence type="ECO:0008006" key="5">
    <source>
        <dbReference type="Google" id="ProtNLM"/>
    </source>
</evidence>
<dbReference type="Proteomes" id="UP000655443">
    <property type="component" value="Unassembled WGS sequence"/>
</dbReference>
<evidence type="ECO:0000256" key="1">
    <source>
        <dbReference type="SAM" id="MobiDB-lite"/>
    </source>
</evidence>
<dbReference type="Pfam" id="PF12642">
    <property type="entry name" value="TpcC"/>
    <property type="match status" value="1"/>
</dbReference>